<proteinExistence type="predicted"/>
<protein>
    <recommendedName>
        <fullName evidence="1">bAvd-like domain-containing protein</fullName>
    </recommendedName>
</protein>
<dbReference type="Proteomes" id="UP000177853">
    <property type="component" value="Unassembled WGS sequence"/>
</dbReference>
<comment type="caution">
    <text evidence="2">The sequence shown here is derived from an EMBL/GenBank/DDBJ whole genome shotgun (WGS) entry which is preliminary data.</text>
</comment>
<name>A0A1G2RWX8_9BACT</name>
<dbReference type="AlphaFoldDB" id="A0A1G2RWX8"/>
<dbReference type="EMBL" id="MHUM01000012">
    <property type="protein sequence ID" value="OHA76919.1"/>
    <property type="molecule type" value="Genomic_DNA"/>
</dbReference>
<evidence type="ECO:0000259" key="1">
    <source>
        <dbReference type="Pfam" id="PF22296"/>
    </source>
</evidence>
<gene>
    <name evidence="2" type="ORF">A3H01_02265</name>
</gene>
<accession>A0A1G2RWX8</accession>
<dbReference type="Gene3D" id="1.20.1440.60">
    <property type="entry name" value="23S rRNA-intervening sequence"/>
    <property type="match status" value="1"/>
</dbReference>
<dbReference type="InterPro" id="IPR036583">
    <property type="entry name" value="23S_rRNA_IVS_sf"/>
</dbReference>
<dbReference type="InterPro" id="IPR055360">
    <property type="entry name" value="bAvd"/>
</dbReference>
<dbReference type="SUPFAM" id="SSF158446">
    <property type="entry name" value="IVS-encoded protein-like"/>
    <property type="match status" value="1"/>
</dbReference>
<dbReference type="CDD" id="cd16376">
    <property type="entry name" value="Avd_like"/>
    <property type="match status" value="1"/>
</dbReference>
<evidence type="ECO:0000313" key="3">
    <source>
        <dbReference type="Proteomes" id="UP000177853"/>
    </source>
</evidence>
<reference evidence="2 3" key="1">
    <citation type="journal article" date="2016" name="Nat. Commun.">
        <title>Thousands of microbial genomes shed light on interconnected biogeochemical processes in an aquifer system.</title>
        <authorList>
            <person name="Anantharaman K."/>
            <person name="Brown C.T."/>
            <person name="Hug L.A."/>
            <person name="Sharon I."/>
            <person name="Castelle C.J."/>
            <person name="Probst A.J."/>
            <person name="Thomas B.C."/>
            <person name="Singh A."/>
            <person name="Wilkins M.J."/>
            <person name="Karaoz U."/>
            <person name="Brodie E.L."/>
            <person name="Williams K.H."/>
            <person name="Hubbard S.S."/>
            <person name="Banfield J.F."/>
        </authorList>
    </citation>
    <scope>NUCLEOTIDE SEQUENCE [LARGE SCALE GENOMIC DNA]</scope>
</reference>
<organism evidence="2 3">
    <name type="scientific">Candidatus Wildermuthbacteria bacterium RIFCSPLOWO2_12_FULL_40_9</name>
    <dbReference type="NCBI Taxonomy" id="1802467"/>
    <lineage>
        <taxon>Bacteria</taxon>
        <taxon>Candidatus Wildermuthiibacteriota</taxon>
    </lineage>
</organism>
<evidence type="ECO:0000313" key="2">
    <source>
        <dbReference type="EMBL" id="OHA76919.1"/>
    </source>
</evidence>
<sequence length="124" mass="14635">MKNFLSTPPPPEGFEAPLIHVFCDFYKKIYFISQKIPKRDRFGIFAKIENICLEIINLIIAASLEIKINKFPILTSARIKIETLKRLIRITYELNVIERKKYLNLESDLQEISKMTNGWIKYLK</sequence>
<feature type="domain" description="bAvd-like" evidence="1">
    <location>
        <begin position="24"/>
        <end position="122"/>
    </location>
</feature>
<dbReference type="Pfam" id="PF22296">
    <property type="entry name" value="bAvd"/>
    <property type="match status" value="1"/>
</dbReference>